<keyword evidence="7" id="KW-0547">Nucleotide-binding</keyword>
<evidence type="ECO:0000256" key="9">
    <source>
        <dbReference type="ARBA" id="ARBA00022842"/>
    </source>
</evidence>
<evidence type="ECO:0000256" key="7">
    <source>
        <dbReference type="ARBA" id="ARBA00022741"/>
    </source>
</evidence>
<comment type="caution">
    <text evidence="11">The sequence shown here is derived from an EMBL/GenBank/DDBJ whole genome shotgun (WGS) entry which is preliminary data.</text>
</comment>
<comment type="subcellular location">
    <subcellularLocation>
        <location evidence="1">Cytoplasm</location>
    </subcellularLocation>
</comment>
<dbReference type="Pfam" id="PF02367">
    <property type="entry name" value="TsaE"/>
    <property type="match status" value="1"/>
</dbReference>
<evidence type="ECO:0000256" key="3">
    <source>
        <dbReference type="ARBA" id="ARBA00019010"/>
    </source>
</evidence>
<protein>
    <recommendedName>
        <fullName evidence="3">tRNA threonylcarbamoyladenosine biosynthesis protein TsaE</fullName>
    </recommendedName>
    <alternativeName>
        <fullName evidence="10">t(6)A37 threonylcarbamoyladenosine biosynthesis protein TsaE</fullName>
    </alternativeName>
</protein>
<dbReference type="GO" id="GO:0002949">
    <property type="term" value="P:tRNA threonylcarbamoyladenosine modification"/>
    <property type="evidence" value="ECO:0007669"/>
    <property type="project" value="InterPro"/>
</dbReference>
<keyword evidence="8" id="KW-0067">ATP-binding</keyword>
<keyword evidence="4" id="KW-0963">Cytoplasm</keyword>
<dbReference type="STRING" id="1798409.A3I24_03735"/>
<dbReference type="GO" id="GO:0046872">
    <property type="term" value="F:metal ion binding"/>
    <property type="evidence" value="ECO:0007669"/>
    <property type="project" value="UniProtKB-KW"/>
</dbReference>
<evidence type="ECO:0000256" key="1">
    <source>
        <dbReference type="ARBA" id="ARBA00004496"/>
    </source>
</evidence>
<dbReference type="GO" id="GO:0005524">
    <property type="term" value="F:ATP binding"/>
    <property type="evidence" value="ECO:0007669"/>
    <property type="project" value="UniProtKB-KW"/>
</dbReference>
<keyword evidence="9" id="KW-0460">Magnesium</keyword>
<dbReference type="Proteomes" id="UP000177690">
    <property type="component" value="Unassembled WGS sequence"/>
</dbReference>
<comment type="similarity">
    <text evidence="2">Belongs to the TsaE family.</text>
</comment>
<reference evidence="11 12" key="1">
    <citation type="journal article" date="2016" name="Nat. Commun.">
        <title>Thousands of microbial genomes shed light on interconnected biogeochemical processes in an aquifer system.</title>
        <authorList>
            <person name="Anantharaman K."/>
            <person name="Brown C.T."/>
            <person name="Hug L.A."/>
            <person name="Sharon I."/>
            <person name="Castelle C.J."/>
            <person name="Probst A.J."/>
            <person name="Thomas B.C."/>
            <person name="Singh A."/>
            <person name="Wilkins M.J."/>
            <person name="Karaoz U."/>
            <person name="Brodie E.L."/>
            <person name="Williams K.H."/>
            <person name="Hubbard S.S."/>
            <person name="Banfield J.F."/>
        </authorList>
    </citation>
    <scope>NUCLEOTIDE SEQUENCE [LARGE SCALE GENOMIC DNA]</scope>
</reference>
<dbReference type="InterPro" id="IPR003442">
    <property type="entry name" value="T6A_TsaE"/>
</dbReference>
<dbReference type="InterPro" id="IPR027417">
    <property type="entry name" value="P-loop_NTPase"/>
</dbReference>
<name>A0A1G1ZR71_9BACT</name>
<accession>A0A1G1ZR71</accession>
<keyword evidence="11" id="KW-0808">Transferase</keyword>
<sequence length="156" mass="17963">MTRKIISKNSKATQKLATQLAKNLLKAKTYELKSRIMGLTGDLGAGKTTFVQGFLRALGIKGRITSPTFLIFKPYKIKVRGLKFEFQGSTVYHVDCYRLHKPSNITKLGFKKILKNPENIILIEWAEKIKKILPKNTIWIKFFHGKKENERVIEIK</sequence>
<dbReference type="GO" id="GO:0016740">
    <property type="term" value="F:transferase activity"/>
    <property type="evidence" value="ECO:0007669"/>
    <property type="project" value="UniProtKB-KW"/>
</dbReference>
<dbReference type="NCBIfam" id="TIGR00150">
    <property type="entry name" value="T6A_YjeE"/>
    <property type="match status" value="1"/>
</dbReference>
<evidence type="ECO:0000256" key="8">
    <source>
        <dbReference type="ARBA" id="ARBA00022840"/>
    </source>
</evidence>
<dbReference type="AlphaFoldDB" id="A0A1G1ZR71"/>
<dbReference type="GO" id="GO:0005737">
    <property type="term" value="C:cytoplasm"/>
    <property type="evidence" value="ECO:0007669"/>
    <property type="project" value="UniProtKB-SubCell"/>
</dbReference>
<evidence type="ECO:0000313" key="12">
    <source>
        <dbReference type="Proteomes" id="UP000177690"/>
    </source>
</evidence>
<dbReference type="PANTHER" id="PTHR33540:SF2">
    <property type="entry name" value="TRNA THREONYLCARBAMOYLADENOSINE BIOSYNTHESIS PROTEIN TSAE"/>
    <property type="match status" value="1"/>
</dbReference>
<proteinExistence type="inferred from homology"/>
<keyword evidence="6" id="KW-0479">Metal-binding</keyword>
<keyword evidence="5" id="KW-0819">tRNA processing</keyword>
<evidence type="ECO:0000256" key="2">
    <source>
        <dbReference type="ARBA" id="ARBA00007599"/>
    </source>
</evidence>
<dbReference type="SUPFAM" id="SSF52540">
    <property type="entry name" value="P-loop containing nucleoside triphosphate hydrolases"/>
    <property type="match status" value="1"/>
</dbReference>
<organism evidence="11 12">
    <name type="scientific">Candidatus Harrisonbacteria bacterium RIFCSPLOWO2_02_FULL_41_13b</name>
    <dbReference type="NCBI Taxonomy" id="1798409"/>
    <lineage>
        <taxon>Bacteria</taxon>
        <taxon>Candidatus Harrisoniibacteriota</taxon>
    </lineage>
</organism>
<evidence type="ECO:0000256" key="10">
    <source>
        <dbReference type="ARBA" id="ARBA00032441"/>
    </source>
</evidence>
<dbReference type="Gene3D" id="3.40.50.300">
    <property type="entry name" value="P-loop containing nucleotide triphosphate hydrolases"/>
    <property type="match status" value="1"/>
</dbReference>
<evidence type="ECO:0000313" key="11">
    <source>
        <dbReference type="EMBL" id="OGY67198.1"/>
    </source>
</evidence>
<evidence type="ECO:0000256" key="4">
    <source>
        <dbReference type="ARBA" id="ARBA00022490"/>
    </source>
</evidence>
<dbReference type="EMBL" id="MHJL01000029">
    <property type="protein sequence ID" value="OGY67198.1"/>
    <property type="molecule type" value="Genomic_DNA"/>
</dbReference>
<evidence type="ECO:0000256" key="5">
    <source>
        <dbReference type="ARBA" id="ARBA00022694"/>
    </source>
</evidence>
<gene>
    <name evidence="11" type="ORF">A3I24_03735</name>
</gene>
<dbReference type="PANTHER" id="PTHR33540">
    <property type="entry name" value="TRNA THREONYLCARBAMOYLADENOSINE BIOSYNTHESIS PROTEIN TSAE"/>
    <property type="match status" value="1"/>
</dbReference>
<evidence type="ECO:0000256" key="6">
    <source>
        <dbReference type="ARBA" id="ARBA00022723"/>
    </source>
</evidence>